<organism evidence="1 2">
    <name type="scientific">Tulasnella calospora MUT 4182</name>
    <dbReference type="NCBI Taxonomy" id="1051891"/>
    <lineage>
        <taxon>Eukaryota</taxon>
        <taxon>Fungi</taxon>
        <taxon>Dikarya</taxon>
        <taxon>Basidiomycota</taxon>
        <taxon>Agaricomycotina</taxon>
        <taxon>Agaricomycetes</taxon>
        <taxon>Cantharellales</taxon>
        <taxon>Tulasnellaceae</taxon>
        <taxon>Tulasnella</taxon>
    </lineage>
</organism>
<dbReference type="EMBL" id="KN823365">
    <property type="protein sequence ID" value="KIO17585.1"/>
    <property type="molecule type" value="Genomic_DNA"/>
</dbReference>
<keyword evidence="2" id="KW-1185">Reference proteome</keyword>
<name>A0A0C3PSA9_9AGAM</name>
<evidence type="ECO:0000313" key="1">
    <source>
        <dbReference type="EMBL" id="KIO17585.1"/>
    </source>
</evidence>
<dbReference type="HOGENOM" id="CLU_687338_0_0_1"/>
<protein>
    <submittedName>
        <fullName evidence="1">Uncharacterized protein</fullName>
    </submittedName>
</protein>
<proteinExistence type="predicted"/>
<dbReference type="AlphaFoldDB" id="A0A0C3PSA9"/>
<reference evidence="1 2" key="1">
    <citation type="submission" date="2014-04" db="EMBL/GenBank/DDBJ databases">
        <authorList>
            <consortium name="DOE Joint Genome Institute"/>
            <person name="Kuo A."/>
            <person name="Girlanda M."/>
            <person name="Perotto S."/>
            <person name="Kohler A."/>
            <person name="Nagy L.G."/>
            <person name="Floudas D."/>
            <person name="Copeland A."/>
            <person name="Barry K.W."/>
            <person name="Cichocki N."/>
            <person name="Veneault-Fourrey C."/>
            <person name="LaButti K."/>
            <person name="Lindquist E.A."/>
            <person name="Lipzen A."/>
            <person name="Lundell T."/>
            <person name="Morin E."/>
            <person name="Murat C."/>
            <person name="Sun H."/>
            <person name="Tunlid A."/>
            <person name="Henrissat B."/>
            <person name="Grigoriev I.V."/>
            <person name="Hibbett D.S."/>
            <person name="Martin F."/>
            <person name="Nordberg H.P."/>
            <person name="Cantor M.N."/>
            <person name="Hua S.X."/>
        </authorList>
    </citation>
    <scope>NUCLEOTIDE SEQUENCE [LARGE SCALE GENOMIC DNA]</scope>
    <source>
        <strain evidence="1 2">MUT 4182</strain>
    </source>
</reference>
<sequence>MEKLWSDLNFQERFIDQWESSYSRMLQLRGHDQVEIATSSRRLYSAAAAHIILYRNTQWNEYNNLESSISSLRDISILIPESQIADSSTCLVRGSLAFTILQYSTYNRIFSQPRVDTNLLPCSLNFERLDWRLLCILYFTISEYPRLLWIWPHSLDSLRPAYRGENLSETFSKALEVLVRPESTEIPNRDLLLIKMVHWAHEMISTDNKQKAFTLELGFSLLKGCERILQSPRLPEAERQVIRTTRLSVSDIWQQECAVAARGQIWRSLPDVLEQYIAEVGTIHRAETGHHECVDILRVFGPSARQLLSYHGFDWGGSAQIRRFALIKAFNKFVQEVDQTSRQIQNNARRARYPDQRWCHWEEERVSIRATYSLPPDPPESDWRWVARTLGVFDEYFGPEE</sequence>
<reference evidence="2" key="2">
    <citation type="submission" date="2015-01" db="EMBL/GenBank/DDBJ databases">
        <title>Evolutionary Origins and Diversification of the Mycorrhizal Mutualists.</title>
        <authorList>
            <consortium name="DOE Joint Genome Institute"/>
            <consortium name="Mycorrhizal Genomics Consortium"/>
            <person name="Kohler A."/>
            <person name="Kuo A."/>
            <person name="Nagy L.G."/>
            <person name="Floudas D."/>
            <person name="Copeland A."/>
            <person name="Barry K.W."/>
            <person name="Cichocki N."/>
            <person name="Veneault-Fourrey C."/>
            <person name="LaButti K."/>
            <person name="Lindquist E.A."/>
            <person name="Lipzen A."/>
            <person name="Lundell T."/>
            <person name="Morin E."/>
            <person name="Murat C."/>
            <person name="Riley R."/>
            <person name="Ohm R."/>
            <person name="Sun H."/>
            <person name="Tunlid A."/>
            <person name="Henrissat B."/>
            <person name="Grigoriev I.V."/>
            <person name="Hibbett D.S."/>
            <person name="Martin F."/>
        </authorList>
    </citation>
    <scope>NUCLEOTIDE SEQUENCE [LARGE SCALE GENOMIC DNA]</scope>
    <source>
        <strain evidence="2">MUT 4182</strain>
    </source>
</reference>
<evidence type="ECO:0000313" key="2">
    <source>
        <dbReference type="Proteomes" id="UP000054248"/>
    </source>
</evidence>
<dbReference type="Proteomes" id="UP000054248">
    <property type="component" value="Unassembled WGS sequence"/>
</dbReference>
<gene>
    <name evidence="1" type="ORF">M407DRAFT_32733</name>
</gene>
<accession>A0A0C3PSA9</accession>